<dbReference type="OrthoDB" id="9804759at2"/>
<dbReference type="CDD" id="cd07813">
    <property type="entry name" value="COQ10p_like"/>
    <property type="match status" value="1"/>
</dbReference>
<organism evidence="4 5">
    <name type="scientific">Blochmanniella vafra (strain BVAF)</name>
    <dbReference type="NCBI Taxonomy" id="859654"/>
    <lineage>
        <taxon>Bacteria</taxon>
        <taxon>Pseudomonadati</taxon>
        <taxon>Pseudomonadota</taxon>
        <taxon>Gammaproteobacteria</taxon>
        <taxon>Enterobacterales</taxon>
        <taxon>Enterobacteriaceae</taxon>
        <taxon>ant endosymbionts</taxon>
        <taxon>Candidatus Blochmanniella</taxon>
    </lineage>
</organism>
<dbReference type="InterPro" id="IPR044996">
    <property type="entry name" value="COQ10-like"/>
</dbReference>
<gene>
    <name evidence="4" type="primary">yfjG</name>
    <name evidence="4" type="ordered locus">BVAF_549</name>
</gene>
<comment type="similarity">
    <text evidence="1">Belongs to the ribosome association toxin RatA family.</text>
</comment>
<protein>
    <submittedName>
        <fullName evidence="4">Polyketide cyclase/dehydrase family protein</fullName>
    </submittedName>
</protein>
<accession>E8Q6G2</accession>
<feature type="domain" description="Coenzyme Q-binding protein COQ10 START" evidence="3">
    <location>
        <begin position="10"/>
        <end position="130"/>
    </location>
</feature>
<dbReference type="PANTHER" id="PTHR12901:SF10">
    <property type="entry name" value="COENZYME Q-BINDING PROTEIN COQ10, MITOCHONDRIAL"/>
    <property type="match status" value="1"/>
</dbReference>
<sequence>MCYVKCLALVPYSVEQMFCLINDVGAYTEFIPGCNLIHVIQQSDTELIAEIHFTVSGVKQSVITHNFFTKNKSIIIYLINSPFKSFYGCWQFVPVTNVICKIEYISYYEFKSVLFKKFFNYSFQKVYKNIIKIFILRAKNIYSCF</sequence>
<evidence type="ECO:0000256" key="1">
    <source>
        <dbReference type="ARBA" id="ARBA00008918"/>
    </source>
</evidence>
<reference evidence="4 5" key="1">
    <citation type="journal article" date="2010" name="BMC Genomics">
        <title>Unprecedented loss of ammonia assimilation capability in a urease-encoding bacterial mutualist.</title>
        <authorList>
            <person name="Williams L.E."/>
            <person name="Wernegreen J.J."/>
        </authorList>
    </citation>
    <scope>NUCLEOTIDE SEQUENCE [LARGE SCALE GENOMIC DNA]</scope>
    <source>
        <strain evidence="4 5">BVAF</strain>
    </source>
</reference>
<dbReference type="GO" id="GO:0048039">
    <property type="term" value="F:ubiquinone binding"/>
    <property type="evidence" value="ECO:0007669"/>
    <property type="project" value="InterPro"/>
</dbReference>
<evidence type="ECO:0000313" key="5">
    <source>
        <dbReference type="Proteomes" id="UP000007464"/>
    </source>
</evidence>
<keyword evidence="2" id="KW-1277">Toxin-antitoxin system</keyword>
<dbReference type="Proteomes" id="UP000007464">
    <property type="component" value="Chromosome"/>
</dbReference>
<evidence type="ECO:0000256" key="2">
    <source>
        <dbReference type="ARBA" id="ARBA00022649"/>
    </source>
</evidence>
<dbReference type="SUPFAM" id="SSF55961">
    <property type="entry name" value="Bet v1-like"/>
    <property type="match status" value="1"/>
</dbReference>
<dbReference type="AlphaFoldDB" id="E8Q6G2"/>
<proteinExistence type="inferred from homology"/>
<evidence type="ECO:0000259" key="3">
    <source>
        <dbReference type="Pfam" id="PF03364"/>
    </source>
</evidence>
<dbReference type="RefSeq" id="WP_013516856.1">
    <property type="nucleotide sequence ID" value="NC_014909.2"/>
</dbReference>
<evidence type="ECO:0000313" key="4">
    <source>
        <dbReference type="EMBL" id="ADV33931.1"/>
    </source>
</evidence>
<dbReference type="InterPro" id="IPR023393">
    <property type="entry name" value="START-like_dom_sf"/>
</dbReference>
<dbReference type="InterPro" id="IPR005031">
    <property type="entry name" value="COQ10_START"/>
</dbReference>
<keyword evidence="5" id="KW-1185">Reference proteome</keyword>
<dbReference type="Gene3D" id="3.30.530.20">
    <property type="match status" value="1"/>
</dbReference>
<dbReference type="HOGENOM" id="CLU_079653_3_1_6"/>
<dbReference type="EMBL" id="CP002189">
    <property type="protein sequence ID" value="ADV33931.1"/>
    <property type="molecule type" value="Genomic_DNA"/>
</dbReference>
<name>E8Q6G2_BLOVB</name>
<dbReference type="PANTHER" id="PTHR12901">
    <property type="entry name" value="SPERM PROTEIN HOMOLOG"/>
    <property type="match status" value="1"/>
</dbReference>
<dbReference type="GO" id="GO:0045333">
    <property type="term" value="P:cellular respiration"/>
    <property type="evidence" value="ECO:0007669"/>
    <property type="project" value="InterPro"/>
</dbReference>
<dbReference type="Pfam" id="PF03364">
    <property type="entry name" value="Polyketide_cyc"/>
    <property type="match status" value="1"/>
</dbReference>
<dbReference type="KEGG" id="bva:BVAF_549"/>